<reference evidence="1 2" key="1">
    <citation type="submission" date="2018-06" db="EMBL/GenBank/DDBJ databases">
        <title>Comparative genomics of Bradyrhizobium nodulating Arachidis hypogaea.</title>
        <authorList>
            <person name="Li Y."/>
        </authorList>
    </citation>
    <scope>NUCLEOTIDE SEQUENCE [LARGE SCALE GENOMIC DNA]</scope>
    <source>
        <strain evidence="1 2">CCBAU 051107</strain>
    </source>
</reference>
<dbReference type="AlphaFoldDB" id="A0AAE7TI36"/>
<evidence type="ECO:0000313" key="1">
    <source>
        <dbReference type="EMBL" id="QOZ69145.1"/>
    </source>
</evidence>
<organism evidence="1 2">
    <name type="scientific">Bradyrhizobium arachidis</name>
    <dbReference type="NCBI Taxonomy" id="858423"/>
    <lineage>
        <taxon>Bacteria</taxon>
        <taxon>Pseudomonadati</taxon>
        <taxon>Pseudomonadota</taxon>
        <taxon>Alphaproteobacteria</taxon>
        <taxon>Hyphomicrobiales</taxon>
        <taxon>Nitrobacteraceae</taxon>
        <taxon>Bradyrhizobium</taxon>
    </lineage>
</organism>
<gene>
    <name evidence="1" type="ORF">WN72_24605</name>
</gene>
<proteinExistence type="predicted"/>
<dbReference type="KEGG" id="barh:WN72_24605"/>
<dbReference type="Proteomes" id="UP000594015">
    <property type="component" value="Chromosome"/>
</dbReference>
<accession>A0AAE7TI36</accession>
<protein>
    <submittedName>
        <fullName evidence="1">Uncharacterized protein</fullName>
    </submittedName>
</protein>
<sequence length="75" mass="8717">MKVMSVVLIVMLAAVAWFGSAVVRLENYHYANFVGLCTQFNIKDPRERIERETCLEQAETRTSWAWHLVYGLKIL</sequence>
<name>A0AAE7TI36_9BRAD</name>
<dbReference type="EMBL" id="CP030050">
    <property type="protein sequence ID" value="QOZ69145.1"/>
    <property type="molecule type" value="Genomic_DNA"/>
</dbReference>
<evidence type="ECO:0000313" key="2">
    <source>
        <dbReference type="Proteomes" id="UP000594015"/>
    </source>
</evidence>